<dbReference type="EnsemblMetazoa" id="G9011.1">
    <property type="protein sequence ID" value="G9011.1:cds"/>
    <property type="gene ID" value="G9011"/>
</dbReference>
<dbReference type="AlphaFoldDB" id="A0A8W8NRH5"/>
<keyword evidence="1" id="KW-0812">Transmembrane</keyword>
<protein>
    <submittedName>
        <fullName evidence="3">Uncharacterized protein</fullName>
    </submittedName>
</protein>
<organism evidence="3 4">
    <name type="scientific">Magallana gigas</name>
    <name type="common">Pacific oyster</name>
    <name type="synonym">Crassostrea gigas</name>
    <dbReference type="NCBI Taxonomy" id="29159"/>
    <lineage>
        <taxon>Eukaryota</taxon>
        <taxon>Metazoa</taxon>
        <taxon>Spiralia</taxon>
        <taxon>Lophotrochozoa</taxon>
        <taxon>Mollusca</taxon>
        <taxon>Bivalvia</taxon>
        <taxon>Autobranchia</taxon>
        <taxon>Pteriomorphia</taxon>
        <taxon>Ostreida</taxon>
        <taxon>Ostreoidea</taxon>
        <taxon>Ostreidae</taxon>
        <taxon>Magallana</taxon>
    </lineage>
</organism>
<evidence type="ECO:0000256" key="2">
    <source>
        <dbReference type="SAM" id="SignalP"/>
    </source>
</evidence>
<feature type="chain" id="PRO_5036449640" evidence="2">
    <location>
        <begin position="21"/>
        <end position="505"/>
    </location>
</feature>
<evidence type="ECO:0000313" key="4">
    <source>
        <dbReference type="Proteomes" id="UP000005408"/>
    </source>
</evidence>
<sequence>MVSCFHVSAIMVLVITQIQLHGGGNEDCNDAVINAVVVESCPTSKKEWDIAARSKNCSKLAVEAERKNCVMNEKQPEYHCLINALRNRFLEVCAAGKTIFGYCAEFNEAGKVIQNHYTAPCEDVYPNCDKSYRSSDAYKYPGCYKLVNKTHVSTDLEPGDSVFDYNVIITACITVIVVLCLVAVNTKLYIRRIKENRKREKDTEECFALMKTAAEKTIYKGADSKPSIHYFLCKIRKFQHLHYFYKNITEWEKRMMEKENNSNDLTNIVKKNAFVVIGVIGEFTAEDLLLFPKGKAMKDDENKTHWEAVPVLCFQNNLPLESALETCHKESACHLILVKPVQDVADNTDDSIIVVDRNKENVLEALTSCLEQPLCNMLQEWLNLYSEDPVILGEVEALYKTRLNPNNAIDPPKVPDELKIYLSRRSDVEAYSMVTNALFKVFVKKSTDEEEMQNDLKKLNPEFFTKCRLQIEKGKFKKKNTGSFVKKYDAERNLVTPNKMELLLR</sequence>
<feature type="signal peptide" evidence="2">
    <location>
        <begin position="1"/>
        <end position="20"/>
    </location>
</feature>
<proteinExistence type="predicted"/>
<keyword evidence="1" id="KW-1133">Transmembrane helix</keyword>
<reference evidence="3" key="1">
    <citation type="submission" date="2022-08" db="UniProtKB">
        <authorList>
            <consortium name="EnsemblMetazoa"/>
        </authorList>
    </citation>
    <scope>IDENTIFICATION</scope>
    <source>
        <strain evidence="3">05x7-T-G4-1.051#20</strain>
    </source>
</reference>
<keyword evidence="1" id="KW-0472">Membrane</keyword>
<evidence type="ECO:0000256" key="1">
    <source>
        <dbReference type="SAM" id="Phobius"/>
    </source>
</evidence>
<name>A0A8W8NRH5_MAGGI</name>
<feature type="transmembrane region" description="Helical" evidence="1">
    <location>
        <begin position="167"/>
        <end position="190"/>
    </location>
</feature>
<dbReference type="Proteomes" id="UP000005408">
    <property type="component" value="Unassembled WGS sequence"/>
</dbReference>
<accession>A0A8W8NRH5</accession>
<keyword evidence="4" id="KW-1185">Reference proteome</keyword>
<keyword evidence="2" id="KW-0732">Signal</keyword>
<evidence type="ECO:0000313" key="3">
    <source>
        <dbReference type="EnsemblMetazoa" id="G9011.1:cds"/>
    </source>
</evidence>